<dbReference type="AlphaFoldDB" id="A0A6H5J4L7"/>
<protein>
    <submittedName>
        <fullName evidence="1">Uncharacterized protein</fullName>
    </submittedName>
</protein>
<keyword evidence="2" id="KW-1185">Reference proteome</keyword>
<dbReference type="Proteomes" id="UP000479190">
    <property type="component" value="Unassembled WGS sequence"/>
</dbReference>
<organism evidence="1 2">
    <name type="scientific">Trichogramma brassicae</name>
    <dbReference type="NCBI Taxonomy" id="86971"/>
    <lineage>
        <taxon>Eukaryota</taxon>
        <taxon>Metazoa</taxon>
        <taxon>Ecdysozoa</taxon>
        <taxon>Arthropoda</taxon>
        <taxon>Hexapoda</taxon>
        <taxon>Insecta</taxon>
        <taxon>Pterygota</taxon>
        <taxon>Neoptera</taxon>
        <taxon>Endopterygota</taxon>
        <taxon>Hymenoptera</taxon>
        <taxon>Apocrita</taxon>
        <taxon>Proctotrupomorpha</taxon>
        <taxon>Chalcidoidea</taxon>
        <taxon>Trichogrammatidae</taxon>
        <taxon>Trichogramma</taxon>
    </lineage>
</organism>
<evidence type="ECO:0000313" key="1">
    <source>
        <dbReference type="EMBL" id="CAB0045140.1"/>
    </source>
</evidence>
<proteinExistence type="predicted"/>
<name>A0A6H5J4L7_9HYME</name>
<accession>A0A6H5J4L7</accession>
<evidence type="ECO:0000313" key="2">
    <source>
        <dbReference type="Proteomes" id="UP000479190"/>
    </source>
</evidence>
<dbReference type="EMBL" id="CADCXV010001531">
    <property type="protein sequence ID" value="CAB0045140.1"/>
    <property type="molecule type" value="Genomic_DNA"/>
</dbReference>
<sequence>MGSPLVNKQMRFLQEQFIIVVAILHDEAIESCLVPACLTSKMTMFCSVLVLLDAALCDALLYTIHVSGRTAAVTGAPYRP</sequence>
<gene>
    <name evidence="1" type="ORF">TBRA_LOCUS16686</name>
</gene>
<reference evidence="1 2" key="1">
    <citation type="submission" date="2020-02" db="EMBL/GenBank/DDBJ databases">
        <authorList>
            <person name="Ferguson B K."/>
        </authorList>
    </citation>
    <scope>NUCLEOTIDE SEQUENCE [LARGE SCALE GENOMIC DNA]</scope>
</reference>